<evidence type="ECO:0008006" key="13">
    <source>
        <dbReference type="Google" id="ProtNLM"/>
    </source>
</evidence>
<dbReference type="AlphaFoldDB" id="A0A8K0JL45"/>
<dbReference type="EMBL" id="JABELV010000061">
    <property type="protein sequence ID" value="KAG7544253.1"/>
    <property type="molecule type" value="Genomic_DNA"/>
</dbReference>
<dbReference type="Proteomes" id="UP000812966">
    <property type="component" value="Unassembled WGS sequence"/>
</dbReference>
<dbReference type="PANTHER" id="PTHR10707:SF10">
    <property type="entry name" value="CYTOCHROME C OXIDASE SUBUNIT 4"/>
    <property type="match status" value="1"/>
</dbReference>
<dbReference type="InterPro" id="IPR004203">
    <property type="entry name" value="Cyt_c_oxidase_su4_fam"/>
</dbReference>
<proteinExistence type="inferred from homology"/>
<accession>A0A8K0JL45</accession>
<evidence type="ECO:0000256" key="10">
    <source>
        <dbReference type="ARBA" id="ARBA00023136"/>
    </source>
</evidence>
<dbReference type="PANTHER" id="PTHR10707">
    <property type="entry name" value="CYTOCHROME C OXIDASE SUBUNIT IV"/>
    <property type="match status" value="1"/>
</dbReference>
<sequence>MSLSRTALRAVRSYSTASPITVKHSTSNSSGSLLGNVEVNWASRSPVERHEIYEKLAEIQKQDWKALTIDEKKAAYYVAFGAHGPRQAVNPPGHSIKILVGTLAACGAAIGIFGLIRSSAPAPPKTMTKEWQEASTEMAKEQKINPITGISSEGYAGKGFVSA</sequence>
<evidence type="ECO:0000256" key="9">
    <source>
        <dbReference type="ARBA" id="ARBA00023128"/>
    </source>
</evidence>
<evidence type="ECO:0000313" key="12">
    <source>
        <dbReference type="Proteomes" id="UP000812966"/>
    </source>
</evidence>
<dbReference type="SUPFAM" id="SSF81406">
    <property type="entry name" value="Mitochondrial cytochrome c oxidase subunit IV"/>
    <property type="match status" value="1"/>
</dbReference>
<keyword evidence="12" id="KW-1185">Reference proteome</keyword>
<reference evidence="11" key="1">
    <citation type="submission" date="2020-04" db="EMBL/GenBank/DDBJ databases">
        <title>Analysis of mating type loci in Filobasidium floriforme.</title>
        <authorList>
            <person name="Nowrousian M."/>
        </authorList>
    </citation>
    <scope>NUCLEOTIDE SEQUENCE</scope>
    <source>
        <strain evidence="11">CBS 6242</strain>
    </source>
</reference>
<evidence type="ECO:0000256" key="6">
    <source>
        <dbReference type="ARBA" id="ARBA00022946"/>
    </source>
</evidence>
<comment type="subcellular location">
    <subcellularLocation>
        <location evidence="1">Mitochondrion inner membrane</location>
        <topology evidence="1">Single-pass membrane protein</topology>
    </subcellularLocation>
</comment>
<evidence type="ECO:0000256" key="2">
    <source>
        <dbReference type="ARBA" id="ARBA00004673"/>
    </source>
</evidence>
<dbReference type="CDD" id="cd00922">
    <property type="entry name" value="Cyt_c_Oxidase_IV"/>
    <property type="match status" value="1"/>
</dbReference>
<evidence type="ECO:0000256" key="1">
    <source>
        <dbReference type="ARBA" id="ARBA00004434"/>
    </source>
</evidence>
<keyword evidence="7" id="KW-1133">Transmembrane helix</keyword>
<keyword evidence="8" id="KW-0560">Oxidoreductase</keyword>
<evidence type="ECO:0000256" key="8">
    <source>
        <dbReference type="ARBA" id="ARBA00023002"/>
    </source>
</evidence>
<comment type="caution">
    <text evidence="11">The sequence shown here is derived from an EMBL/GenBank/DDBJ whole genome shotgun (WGS) entry which is preliminary data.</text>
</comment>
<keyword evidence="6" id="KW-0809">Transit peptide</keyword>
<name>A0A8K0JL45_9TREE</name>
<dbReference type="GO" id="GO:0006123">
    <property type="term" value="P:mitochondrial electron transport, cytochrome c to oxygen"/>
    <property type="evidence" value="ECO:0007669"/>
    <property type="project" value="InterPro"/>
</dbReference>
<dbReference type="OrthoDB" id="186013at2759"/>
<gene>
    <name evidence="11" type="ORF">FFLO_03366</name>
</gene>
<evidence type="ECO:0000256" key="3">
    <source>
        <dbReference type="ARBA" id="ARBA00008135"/>
    </source>
</evidence>
<dbReference type="GO" id="GO:0005743">
    <property type="term" value="C:mitochondrial inner membrane"/>
    <property type="evidence" value="ECO:0007669"/>
    <property type="project" value="UniProtKB-SubCell"/>
</dbReference>
<evidence type="ECO:0000256" key="5">
    <source>
        <dbReference type="ARBA" id="ARBA00022792"/>
    </source>
</evidence>
<dbReference type="FunFam" id="1.10.442.10:FF:000002">
    <property type="entry name" value="Cytochrome c oxidase subunit V"/>
    <property type="match status" value="1"/>
</dbReference>
<keyword evidence="9" id="KW-0496">Mitochondrion</keyword>
<keyword evidence="4" id="KW-0812">Transmembrane</keyword>
<evidence type="ECO:0000313" key="11">
    <source>
        <dbReference type="EMBL" id="KAG7544253.1"/>
    </source>
</evidence>
<evidence type="ECO:0000256" key="4">
    <source>
        <dbReference type="ARBA" id="ARBA00022692"/>
    </source>
</evidence>
<keyword evidence="5" id="KW-0999">Mitochondrion inner membrane</keyword>
<comment type="pathway">
    <text evidence="2">Energy metabolism; oxidative phosphorylation.</text>
</comment>
<dbReference type="GO" id="GO:0045277">
    <property type="term" value="C:respiratory chain complex IV"/>
    <property type="evidence" value="ECO:0007669"/>
    <property type="project" value="InterPro"/>
</dbReference>
<dbReference type="GO" id="GO:0016491">
    <property type="term" value="F:oxidoreductase activity"/>
    <property type="evidence" value="ECO:0007669"/>
    <property type="project" value="UniProtKB-KW"/>
</dbReference>
<comment type="similarity">
    <text evidence="3">Belongs to the cytochrome c oxidase IV family.</text>
</comment>
<dbReference type="InterPro" id="IPR036639">
    <property type="entry name" value="Cyt_c_oxidase_su4_sf"/>
</dbReference>
<dbReference type="Pfam" id="PF02936">
    <property type="entry name" value="COX4"/>
    <property type="match status" value="1"/>
</dbReference>
<dbReference type="Gene3D" id="1.10.442.10">
    <property type="entry name" value="Cytochrome c oxidase subunit IV"/>
    <property type="match status" value="1"/>
</dbReference>
<organism evidence="11 12">
    <name type="scientific">Filobasidium floriforme</name>
    <dbReference type="NCBI Taxonomy" id="5210"/>
    <lineage>
        <taxon>Eukaryota</taxon>
        <taxon>Fungi</taxon>
        <taxon>Dikarya</taxon>
        <taxon>Basidiomycota</taxon>
        <taxon>Agaricomycotina</taxon>
        <taxon>Tremellomycetes</taxon>
        <taxon>Filobasidiales</taxon>
        <taxon>Filobasidiaceae</taxon>
        <taxon>Filobasidium</taxon>
    </lineage>
</organism>
<protein>
    <recommendedName>
        <fullName evidence="13">Cytochrome c oxidase subunit IV</fullName>
    </recommendedName>
</protein>
<keyword evidence="10" id="KW-0472">Membrane</keyword>
<evidence type="ECO:0000256" key="7">
    <source>
        <dbReference type="ARBA" id="ARBA00022989"/>
    </source>
</evidence>